<sequence length="440" mass="50336">MFRVGGYEFKGCDKSGGGVSGIIGCYRWWRWRWANIQSLVASRIVRMVFFWVFTGVYRPIVKLEREYFLSELGAIRGGLFTWSGGFNNRLKSRIDWFLISEDWEVHFQGAIQFFWLGPVSDHFPILLDGGGMRRGSMSFRFENMWLKEGTLKRWNKEVFGKVESKKQTAWNLVDFGTRKRVFAHCLWKKRKLGRTQERLIKKVGRAGCGRVRKTFLGGGLWCAVRFQRRESARALTVSQWRSGSFLGILLKGVLAKVISMSQNAFVEGWQIIDVVLIANEAIDSILKSNRGAILCKLDIEKAHDHMDWHFPFSSVGEDGVWGKAFSCLLKRVVYGGFLSPCSVRGIRGEGVQLLMWFEAISRLRANLEKSELIPVGRVENVEELAEEFSYKVGRLPSTYLGMPLGAPFKSAAAWNGIEERFHKRLAMWKRQYISKGGGLP</sequence>
<dbReference type="InterPro" id="IPR036691">
    <property type="entry name" value="Endo/exonu/phosph_ase_sf"/>
</dbReference>
<dbReference type="Proteomes" id="UP000288805">
    <property type="component" value="Unassembled WGS sequence"/>
</dbReference>
<dbReference type="EMBL" id="QGNW01000306">
    <property type="protein sequence ID" value="RVW77812.1"/>
    <property type="molecule type" value="Genomic_DNA"/>
</dbReference>
<dbReference type="PROSITE" id="PS51257">
    <property type="entry name" value="PROKAR_LIPOPROTEIN"/>
    <property type="match status" value="1"/>
</dbReference>
<proteinExistence type="predicted"/>
<dbReference type="AlphaFoldDB" id="A0A438H001"/>
<dbReference type="PANTHER" id="PTHR33116:SF78">
    <property type="entry name" value="OS12G0587133 PROTEIN"/>
    <property type="match status" value="1"/>
</dbReference>
<evidence type="ECO:0008006" key="3">
    <source>
        <dbReference type="Google" id="ProtNLM"/>
    </source>
</evidence>
<organism evidence="1 2">
    <name type="scientific">Vitis vinifera</name>
    <name type="common">Grape</name>
    <dbReference type="NCBI Taxonomy" id="29760"/>
    <lineage>
        <taxon>Eukaryota</taxon>
        <taxon>Viridiplantae</taxon>
        <taxon>Streptophyta</taxon>
        <taxon>Embryophyta</taxon>
        <taxon>Tracheophyta</taxon>
        <taxon>Spermatophyta</taxon>
        <taxon>Magnoliopsida</taxon>
        <taxon>eudicotyledons</taxon>
        <taxon>Gunneridae</taxon>
        <taxon>Pentapetalae</taxon>
        <taxon>rosids</taxon>
        <taxon>Vitales</taxon>
        <taxon>Vitaceae</taxon>
        <taxon>Viteae</taxon>
        <taxon>Vitis</taxon>
    </lineage>
</organism>
<reference evidence="1 2" key="1">
    <citation type="journal article" date="2018" name="PLoS Genet.">
        <title>Population sequencing reveals clonal diversity and ancestral inbreeding in the grapevine cultivar Chardonnay.</title>
        <authorList>
            <person name="Roach M.J."/>
            <person name="Johnson D.L."/>
            <person name="Bohlmann J."/>
            <person name="van Vuuren H.J."/>
            <person name="Jones S.J."/>
            <person name="Pretorius I.S."/>
            <person name="Schmidt S.A."/>
            <person name="Borneman A.R."/>
        </authorList>
    </citation>
    <scope>NUCLEOTIDE SEQUENCE [LARGE SCALE GENOMIC DNA]</scope>
    <source>
        <strain evidence="2">cv. Chardonnay</strain>
        <tissue evidence="1">Leaf</tissue>
    </source>
</reference>
<dbReference type="SUPFAM" id="SSF56219">
    <property type="entry name" value="DNase I-like"/>
    <property type="match status" value="1"/>
</dbReference>
<accession>A0A438H001</accession>
<dbReference type="PANTHER" id="PTHR33116">
    <property type="entry name" value="REVERSE TRANSCRIPTASE ZINC-BINDING DOMAIN-CONTAINING PROTEIN-RELATED-RELATED"/>
    <property type="match status" value="1"/>
</dbReference>
<evidence type="ECO:0000313" key="2">
    <source>
        <dbReference type="Proteomes" id="UP000288805"/>
    </source>
</evidence>
<comment type="caution">
    <text evidence="1">The sequence shown here is derived from an EMBL/GenBank/DDBJ whole genome shotgun (WGS) entry which is preliminary data.</text>
</comment>
<gene>
    <name evidence="1" type="ORF">CK203_054453</name>
</gene>
<evidence type="ECO:0000313" key="1">
    <source>
        <dbReference type="EMBL" id="RVW77812.1"/>
    </source>
</evidence>
<protein>
    <recommendedName>
        <fullName evidence="3">Reverse transcriptase domain-containing protein</fullName>
    </recommendedName>
</protein>
<name>A0A438H001_VITVI</name>